<dbReference type="SMART" id="SM00256">
    <property type="entry name" value="FBOX"/>
    <property type="match status" value="1"/>
</dbReference>
<protein>
    <recommendedName>
        <fullName evidence="1">F-box domain-containing protein</fullName>
    </recommendedName>
</protein>
<dbReference type="AlphaFoldDB" id="A0A2G5C1E7"/>
<dbReference type="CDD" id="cd22157">
    <property type="entry name" value="F-box_AtFBW1-like"/>
    <property type="match status" value="1"/>
</dbReference>
<dbReference type="InterPro" id="IPR006527">
    <property type="entry name" value="F-box-assoc_dom_typ1"/>
</dbReference>
<dbReference type="Proteomes" id="UP000230069">
    <property type="component" value="Unassembled WGS sequence"/>
</dbReference>
<dbReference type="PANTHER" id="PTHR31672">
    <property type="entry name" value="BNACNNG10540D PROTEIN"/>
    <property type="match status" value="1"/>
</dbReference>
<evidence type="ECO:0000259" key="1">
    <source>
        <dbReference type="PROSITE" id="PS50181"/>
    </source>
</evidence>
<dbReference type="InterPro" id="IPR001810">
    <property type="entry name" value="F-box_dom"/>
</dbReference>
<dbReference type="EMBL" id="KZ305141">
    <property type="protein sequence ID" value="PIA25103.1"/>
    <property type="molecule type" value="Genomic_DNA"/>
</dbReference>
<dbReference type="OrthoDB" id="511529at2759"/>
<dbReference type="Pfam" id="PF00646">
    <property type="entry name" value="F-box"/>
    <property type="match status" value="1"/>
</dbReference>
<dbReference type="InterPro" id="IPR036047">
    <property type="entry name" value="F-box-like_dom_sf"/>
</dbReference>
<dbReference type="SUPFAM" id="SSF81383">
    <property type="entry name" value="F-box domain"/>
    <property type="match status" value="1"/>
</dbReference>
<dbReference type="InterPro" id="IPR017451">
    <property type="entry name" value="F-box-assoc_interact_dom"/>
</dbReference>
<feature type="domain" description="F-box" evidence="1">
    <location>
        <begin position="22"/>
        <end position="70"/>
    </location>
</feature>
<organism evidence="2 3">
    <name type="scientific">Aquilegia coerulea</name>
    <name type="common">Rocky mountain columbine</name>
    <dbReference type="NCBI Taxonomy" id="218851"/>
    <lineage>
        <taxon>Eukaryota</taxon>
        <taxon>Viridiplantae</taxon>
        <taxon>Streptophyta</taxon>
        <taxon>Embryophyta</taxon>
        <taxon>Tracheophyta</taxon>
        <taxon>Spermatophyta</taxon>
        <taxon>Magnoliopsida</taxon>
        <taxon>Ranunculales</taxon>
        <taxon>Ranunculaceae</taxon>
        <taxon>Thalictroideae</taxon>
        <taxon>Aquilegia</taxon>
    </lineage>
</organism>
<evidence type="ECO:0000313" key="3">
    <source>
        <dbReference type="Proteomes" id="UP000230069"/>
    </source>
</evidence>
<gene>
    <name evidence="2" type="ORF">AQUCO_12500014v1</name>
</gene>
<dbReference type="Gene3D" id="1.20.1280.50">
    <property type="match status" value="1"/>
</dbReference>
<sequence>MNTNKEVEGILAIQKTTMSTTDNNLNLLPDDIILEILTRLPANSLVEQFRFVCKTWCYLMKDPSSNFIQTHLNRSMERDCPHILSNIYFKGNKQLYSSSFDDEEADAEQIKNPFQPRHFETKVLASCNGLICLYMHNKLCLLNPCTRESKILNLGKFLYVDPWAAYGLGYDSAVSEYKLVYVRRSLSIYDDWESQVDVFSLNDDRDATCLITFGVPYKILNGDIPGIYLNGALHWVAVHNDKLEIETIVFFDMRKKSFQEMLSPNHFRESASITGVGILRG</sequence>
<dbReference type="InParanoid" id="A0A2G5C1E7"/>
<dbReference type="PANTHER" id="PTHR31672:SF13">
    <property type="entry name" value="F-BOX PROTEIN CPR30-LIKE"/>
    <property type="match status" value="1"/>
</dbReference>
<keyword evidence="3" id="KW-1185">Reference proteome</keyword>
<dbReference type="InterPro" id="IPR050796">
    <property type="entry name" value="SCF_F-box_component"/>
</dbReference>
<dbReference type="PROSITE" id="PS50181">
    <property type="entry name" value="FBOX"/>
    <property type="match status" value="1"/>
</dbReference>
<accession>A0A2G5C1E7</accession>
<evidence type="ECO:0000313" key="2">
    <source>
        <dbReference type="EMBL" id="PIA25103.1"/>
    </source>
</evidence>
<name>A0A2G5C1E7_AQUCA</name>
<dbReference type="Pfam" id="PF07734">
    <property type="entry name" value="FBA_1"/>
    <property type="match status" value="1"/>
</dbReference>
<reference evidence="2 3" key="1">
    <citation type="submission" date="2017-09" db="EMBL/GenBank/DDBJ databases">
        <title>WGS assembly of Aquilegia coerulea Goldsmith.</title>
        <authorList>
            <person name="Hodges S."/>
            <person name="Kramer E."/>
            <person name="Nordborg M."/>
            <person name="Tomkins J."/>
            <person name="Borevitz J."/>
            <person name="Derieg N."/>
            <person name="Yan J."/>
            <person name="Mihaltcheva S."/>
            <person name="Hayes R.D."/>
            <person name="Rokhsar D."/>
        </authorList>
    </citation>
    <scope>NUCLEOTIDE SEQUENCE [LARGE SCALE GENOMIC DNA]</scope>
    <source>
        <strain evidence="3">cv. Goldsmith</strain>
    </source>
</reference>
<proteinExistence type="predicted"/>
<dbReference type="STRING" id="218851.A0A2G5C1E7"/>
<dbReference type="NCBIfam" id="TIGR01640">
    <property type="entry name" value="F_box_assoc_1"/>
    <property type="match status" value="1"/>
</dbReference>